<dbReference type="SMART" id="SM00060">
    <property type="entry name" value="FN3"/>
    <property type="match status" value="2"/>
</dbReference>
<protein>
    <recommendedName>
        <fullName evidence="2">Fibronectin type-III domain-containing protein</fullName>
    </recommendedName>
</protein>
<dbReference type="Pfam" id="PF00041">
    <property type="entry name" value="fn3"/>
    <property type="match status" value="1"/>
</dbReference>
<dbReference type="STRING" id="100884.GCA_000269565_02662"/>
<dbReference type="InterPro" id="IPR003961">
    <property type="entry name" value="FN3_dom"/>
</dbReference>
<evidence type="ECO:0000313" key="3">
    <source>
        <dbReference type="EMBL" id="EFW03694.1"/>
    </source>
</evidence>
<reference evidence="3 4" key="1">
    <citation type="submission" date="2010-12" db="EMBL/GenBank/DDBJ databases">
        <title>The Genome Sequence of Coprobacillus sp. strain 29_1.</title>
        <authorList>
            <consortium name="The Broad Institute Genome Sequencing Platform"/>
            <person name="Earl A."/>
            <person name="Ward D."/>
            <person name="Feldgarden M."/>
            <person name="Gevers D."/>
            <person name="Daigneault M."/>
            <person name="Sibley C.D."/>
            <person name="White A."/>
            <person name="Strauss J."/>
            <person name="Allen-Vercoe E."/>
            <person name="Young S.K."/>
            <person name="Zeng Q."/>
            <person name="Gargeya S."/>
            <person name="Fitzgerald M."/>
            <person name="Haas B."/>
            <person name="Abouelleil A."/>
            <person name="Alvarado L."/>
            <person name="Arachchi H.M."/>
            <person name="Berlin A."/>
            <person name="Brown A."/>
            <person name="Chapman S.B."/>
            <person name="Chen Z."/>
            <person name="Dunbar C."/>
            <person name="Freedman E."/>
            <person name="Gearin G."/>
            <person name="Gellesch M."/>
            <person name="Goldberg J."/>
            <person name="Griggs A."/>
            <person name="Gujja S."/>
            <person name="Heilman E."/>
            <person name="Heiman D."/>
            <person name="Howarth C."/>
            <person name="Larson L."/>
            <person name="Lui A."/>
            <person name="MacDonald P.J.P."/>
            <person name="Mehta T."/>
            <person name="Montmayeur A."/>
            <person name="Murphy C."/>
            <person name="Neiman D."/>
            <person name="Pearson M."/>
            <person name="Priest M."/>
            <person name="Roberts A."/>
            <person name="Saif S."/>
            <person name="Shea T."/>
            <person name="Shenoy N."/>
            <person name="Sisk P."/>
            <person name="Stolte C."/>
            <person name="Sykes S."/>
            <person name="White J."/>
            <person name="Yandava C."/>
            <person name="Nusbaum C."/>
            <person name="Birren B."/>
        </authorList>
    </citation>
    <scope>NUCLEOTIDE SEQUENCE [LARGE SCALE GENOMIC DNA]</scope>
    <source>
        <strain evidence="3 4">29_1</strain>
    </source>
</reference>
<sequence length="1155" mass="128002">MKGKKKLISMLLMVAMILSLIPMSVYAATYVSKEEYLPNDGYCYIVDAKTGQVLQSAIDANEPMITKNLGKDGNELPASALFKYWANSDNPQLITFINSASGQVICQDSSSVFIHCNGNKPSTPSGWEALTAVEDSLNKDAVQLKAYSGKWVYIDEQEQMKLTDNVNIASSFYIIQAKYSDTSLYFESKATQKLIRASGKNGDALTVDGQKENGQIPEDCRFHQIGYGTFDNREVTNFQSKVYPELAWKTGSSDYVFLNNALISSGWESIIVVPNGDGTISFQSSENKSYYSVVENKLKRGYNGELTDNEKFIVHTPLRPSRVIDVNITNVEENSVSITWEGVEKTLYTGYQVVVTPTAIGGDAKEIVSQETIHNSLKVSGLKKATEYSVSIRTVNGNSPYSQSESQKFVTNNETTRLDKVTGLSCIQEDNNLKLNWKAVSGANAYAIYHARSAFDKEGYKKIATVQQATEFTVSQIDDKYSHYYKVVAINDKGQSELSDEYTSLETTMFGENMFIFAPTDEISKIDQVVAEVFSRQNDYANDAQFNENRYSFYFKPGDYTQTQCMKIGFYTQVAGLGKSPYDVKLNNMEVPAYLDGNPNKDPNADGQWNNATCNFWRSAENLSIINTGNNQGHASSWSPDKFNWGVAQAAPLRRIYSERAGQFDWNYGWASGGYVADSYFSGGFNDNGNMLGYGSFSQQQFYSRNNKITRGTYGVTLNAFYQGVDCNELESKLKTPLMNNNGYTNWDIANSDGSRQCYTNITTTPMIREKPFLYFENGEYKVFVPELNQNTKGISWSESDMGKGKTLSLNDFYIAKEGNKATEINQALNDGKHIFFTPGIYHAEEVIKVNRPNTILLGSGMASIIPDNTYAAMEVADVDGVTLAGIIFDAGTYSDYLLKVGQSGSNIDHSKNPTLLADLFFRVGGTTKSLTKADIALEINSDNVIGDHFWIWRADHGAGVGWEGNESRHGLVVNGDSVTCYGLFNEHFQDYTTLWNGEKGATYFYQNETAYDPQNQSDWMSHNGTVKGYASYKVANKVKEHYAVGLGIYNVFINTNGAAIELDNAIEVPNRQNVLIENACIQTFAKTDGPLVKINSVINGVGGFVSSGKNPETGEVGTGWITKDNFILSYTNGTCISGFNGSQVYTNVPNPTDD</sequence>
<dbReference type="GeneID" id="78230476"/>
<dbReference type="CDD" id="cd00063">
    <property type="entry name" value="FN3"/>
    <property type="match status" value="1"/>
</dbReference>
<gene>
    <name evidence="3" type="ORF">HMPREF9488_02884</name>
</gene>
<dbReference type="InterPro" id="IPR013783">
    <property type="entry name" value="Ig-like_fold"/>
</dbReference>
<dbReference type="Proteomes" id="UP000003157">
    <property type="component" value="Unassembled WGS sequence"/>
</dbReference>
<dbReference type="PROSITE" id="PS50853">
    <property type="entry name" value="FN3"/>
    <property type="match status" value="1"/>
</dbReference>
<dbReference type="CDD" id="cd23669">
    <property type="entry name" value="GH55_SacteLam55A-like"/>
    <property type="match status" value="1"/>
</dbReference>
<dbReference type="InterPro" id="IPR036116">
    <property type="entry name" value="FN3_sf"/>
</dbReference>
<evidence type="ECO:0000259" key="2">
    <source>
        <dbReference type="PROSITE" id="PS50853"/>
    </source>
</evidence>
<dbReference type="AlphaFoldDB" id="E7GDP1"/>
<feature type="chain" id="PRO_5003218384" description="Fibronectin type-III domain-containing protein" evidence="1">
    <location>
        <begin position="28"/>
        <end position="1155"/>
    </location>
</feature>
<dbReference type="SUPFAM" id="SSF51126">
    <property type="entry name" value="Pectin lyase-like"/>
    <property type="match status" value="1"/>
</dbReference>
<comment type="caution">
    <text evidence="3">The sequence shown here is derived from an EMBL/GenBank/DDBJ whole genome shotgun (WGS) entry which is preliminary data.</text>
</comment>
<dbReference type="EMBL" id="ADKX01000043">
    <property type="protein sequence ID" value="EFW03694.1"/>
    <property type="molecule type" value="Genomic_DNA"/>
</dbReference>
<dbReference type="InterPro" id="IPR011050">
    <property type="entry name" value="Pectin_lyase_fold/virulence"/>
</dbReference>
<evidence type="ECO:0000256" key="1">
    <source>
        <dbReference type="SAM" id="SignalP"/>
    </source>
</evidence>
<proteinExistence type="predicted"/>
<evidence type="ECO:0000313" key="4">
    <source>
        <dbReference type="Proteomes" id="UP000003157"/>
    </source>
</evidence>
<dbReference type="OrthoDB" id="52286at2"/>
<feature type="signal peptide" evidence="1">
    <location>
        <begin position="1"/>
        <end position="27"/>
    </location>
</feature>
<keyword evidence="4" id="KW-1185">Reference proteome</keyword>
<organism evidence="3 4">
    <name type="scientific">Coprobacillus cateniformis</name>
    <dbReference type="NCBI Taxonomy" id="100884"/>
    <lineage>
        <taxon>Bacteria</taxon>
        <taxon>Bacillati</taxon>
        <taxon>Bacillota</taxon>
        <taxon>Erysipelotrichia</taxon>
        <taxon>Erysipelotrichales</taxon>
        <taxon>Coprobacillaceae</taxon>
        <taxon>Coprobacillus</taxon>
    </lineage>
</organism>
<accession>E7GDP1</accession>
<dbReference type="Gene3D" id="2.60.40.10">
    <property type="entry name" value="Immunoglobulins"/>
    <property type="match status" value="2"/>
</dbReference>
<feature type="domain" description="Fibronectin type-III" evidence="2">
    <location>
        <begin position="319"/>
        <end position="414"/>
    </location>
</feature>
<dbReference type="InterPro" id="IPR059186">
    <property type="entry name" value="SACTE_4363"/>
</dbReference>
<dbReference type="SUPFAM" id="SSF49265">
    <property type="entry name" value="Fibronectin type III"/>
    <property type="match status" value="1"/>
</dbReference>
<keyword evidence="1" id="KW-0732">Signal</keyword>
<dbReference type="RefSeq" id="WP_008789971.1">
    <property type="nucleotide sequence ID" value="NZ_AKCB01000001.1"/>
</dbReference>
<dbReference type="eggNOG" id="ENOG502Z7WW">
    <property type="taxonomic scope" value="Bacteria"/>
</dbReference>
<name>E7GDP1_9FIRM</name>
<dbReference type="HOGENOM" id="CLU_004567_0_0_9"/>